<reference evidence="4" key="1">
    <citation type="submission" date="2020-08" db="EMBL/GenBank/DDBJ databases">
        <title>Multicomponent nature underlies the extraordinary mechanical properties of spider dragline silk.</title>
        <authorList>
            <person name="Kono N."/>
            <person name="Nakamura H."/>
            <person name="Mori M."/>
            <person name="Yoshida Y."/>
            <person name="Ohtoshi R."/>
            <person name="Malay A.D."/>
            <person name="Moran D.A.P."/>
            <person name="Tomita M."/>
            <person name="Numata K."/>
            <person name="Arakawa K."/>
        </authorList>
    </citation>
    <scope>NUCLEOTIDE SEQUENCE</scope>
</reference>
<sequence length="92" mass="10804">MEKAHSIWIDDSRRKKIPLDGNITKQKELKIYKHLTEQGESSVNPDFVGEKGWFEKFKKRFAIHSIRIQRESVSADHKAVGTHQEEKKMKTL</sequence>
<dbReference type="SUPFAM" id="SSF46689">
    <property type="entry name" value="Homeodomain-like"/>
    <property type="match status" value="1"/>
</dbReference>
<dbReference type="InterPro" id="IPR006600">
    <property type="entry name" value="HTH_CenpB_DNA-bd_dom"/>
</dbReference>
<comment type="subcellular location">
    <subcellularLocation>
        <location evidence="1">Nucleus</location>
    </subcellularLocation>
</comment>
<evidence type="ECO:0000259" key="3">
    <source>
        <dbReference type="PROSITE" id="PS51253"/>
    </source>
</evidence>
<keyword evidence="2" id="KW-0238">DNA-binding</keyword>
<dbReference type="Proteomes" id="UP000887013">
    <property type="component" value="Unassembled WGS sequence"/>
</dbReference>
<dbReference type="AlphaFoldDB" id="A0A8X6JY86"/>
<evidence type="ECO:0000256" key="1">
    <source>
        <dbReference type="ARBA" id="ARBA00004123"/>
    </source>
</evidence>
<dbReference type="PROSITE" id="PS51253">
    <property type="entry name" value="HTH_CENPB"/>
    <property type="match status" value="1"/>
</dbReference>
<dbReference type="GO" id="GO:0005634">
    <property type="term" value="C:nucleus"/>
    <property type="evidence" value="ECO:0007669"/>
    <property type="project" value="UniProtKB-SubCell"/>
</dbReference>
<evidence type="ECO:0000313" key="4">
    <source>
        <dbReference type="EMBL" id="GFS67715.1"/>
    </source>
</evidence>
<proteinExistence type="predicted"/>
<evidence type="ECO:0000256" key="2">
    <source>
        <dbReference type="ARBA" id="ARBA00023125"/>
    </source>
</evidence>
<evidence type="ECO:0000313" key="5">
    <source>
        <dbReference type="Proteomes" id="UP000887013"/>
    </source>
</evidence>
<keyword evidence="5" id="KW-1185">Reference proteome</keyword>
<dbReference type="OrthoDB" id="7581030at2759"/>
<dbReference type="Pfam" id="PF03221">
    <property type="entry name" value="HTH_Tnp_Tc5"/>
    <property type="match status" value="1"/>
</dbReference>
<organism evidence="4 5">
    <name type="scientific">Nephila pilipes</name>
    <name type="common">Giant wood spider</name>
    <name type="synonym">Nephila maculata</name>
    <dbReference type="NCBI Taxonomy" id="299642"/>
    <lineage>
        <taxon>Eukaryota</taxon>
        <taxon>Metazoa</taxon>
        <taxon>Ecdysozoa</taxon>
        <taxon>Arthropoda</taxon>
        <taxon>Chelicerata</taxon>
        <taxon>Arachnida</taxon>
        <taxon>Araneae</taxon>
        <taxon>Araneomorphae</taxon>
        <taxon>Entelegynae</taxon>
        <taxon>Araneoidea</taxon>
        <taxon>Nephilidae</taxon>
        <taxon>Nephila</taxon>
    </lineage>
</organism>
<protein>
    <recommendedName>
        <fullName evidence="3">HTH CENPB-type domain-containing protein</fullName>
    </recommendedName>
</protein>
<dbReference type="GO" id="GO:0003677">
    <property type="term" value="F:DNA binding"/>
    <property type="evidence" value="ECO:0007669"/>
    <property type="project" value="UniProtKB-KW"/>
</dbReference>
<comment type="caution">
    <text evidence="4">The sequence shown here is derived from an EMBL/GenBank/DDBJ whole genome shotgun (WGS) entry which is preliminary data.</text>
</comment>
<dbReference type="Gene3D" id="1.10.10.60">
    <property type="entry name" value="Homeodomain-like"/>
    <property type="match status" value="1"/>
</dbReference>
<dbReference type="EMBL" id="BMAW01048758">
    <property type="protein sequence ID" value="GFS67715.1"/>
    <property type="molecule type" value="Genomic_DNA"/>
</dbReference>
<feature type="domain" description="HTH CENPB-type" evidence="3">
    <location>
        <begin position="1"/>
        <end position="67"/>
    </location>
</feature>
<name>A0A8X6JY86_NEPPI</name>
<dbReference type="InterPro" id="IPR009057">
    <property type="entry name" value="Homeodomain-like_sf"/>
</dbReference>
<gene>
    <name evidence="4" type="ORF">NPIL_379621</name>
</gene>
<accession>A0A8X6JY86</accession>